<name>A0A9X4N446_9FLAO</name>
<protein>
    <submittedName>
        <fullName evidence="2">TetR family transcriptional regulator C-terminal domain-containing protein</fullName>
    </submittedName>
</protein>
<dbReference type="RefSeq" id="WP_304420982.1">
    <property type="nucleotide sequence ID" value="NZ_JANCMU010000005.1"/>
</dbReference>
<gene>
    <name evidence="2" type="ORF">NMK71_09395</name>
</gene>
<evidence type="ECO:0000313" key="2">
    <source>
        <dbReference type="EMBL" id="MDG4946629.1"/>
    </source>
</evidence>
<evidence type="ECO:0000259" key="1">
    <source>
        <dbReference type="Pfam" id="PF17931"/>
    </source>
</evidence>
<dbReference type="InterPro" id="IPR036271">
    <property type="entry name" value="Tet_transcr_reg_TetR-rel_C_sf"/>
</dbReference>
<dbReference type="Pfam" id="PF17931">
    <property type="entry name" value="TetR_C_23"/>
    <property type="match status" value="1"/>
</dbReference>
<reference evidence="2" key="1">
    <citation type="submission" date="2022-07" db="EMBL/GenBank/DDBJ databases">
        <title>Description and genome-wide analysis of Profundicola chukchiensis gen. nov., sp. nov., marine bacteria isolated from bottom sediments of the Chukchi Sea.</title>
        <authorList>
            <person name="Romanenko L."/>
            <person name="Otstavnykh N."/>
            <person name="Kurilenko V."/>
            <person name="Eremeev V."/>
            <person name="Velansky P."/>
            <person name="Mikhailov V."/>
            <person name="Isaeva M."/>
        </authorList>
    </citation>
    <scope>NUCLEOTIDE SEQUENCE</scope>
    <source>
        <strain evidence="2">KMM 9713</strain>
    </source>
</reference>
<evidence type="ECO:0000313" key="3">
    <source>
        <dbReference type="Proteomes" id="UP001152599"/>
    </source>
</evidence>
<accession>A0A9X4N446</accession>
<dbReference type="AlphaFoldDB" id="A0A9X4N446"/>
<comment type="caution">
    <text evidence="2">The sequence shown here is derived from an EMBL/GenBank/DDBJ whole genome shotgun (WGS) entry which is preliminary data.</text>
</comment>
<keyword evidence="3" id="KW-1185">Reference proteome</keyword>
<dbReference type="SUPFAM" id="SSF48498">
    <property type="entry name" value="Tetracyclin repressor-like, C-terminal domain"/>
    <property type="match status" value="1"/>
</dbReference>
<proteinExistence type="predicted"/>
<dbReference type="Gene3D" id="1.10.357.10">
    <property type="entry name" value="Tetracycline Repressor, domain 2"/>
    <property type="match status" value="1"/>
</dbReference>
<dbReference type="Proteomes" id="UP001152599">
    <property type="component" value="Unassembled WGS sequence"/>
</dbReference>
<organism evidence="2 3">
    <name type="scientific">Profundicola chukchiensis</name>
    <dbReference type="NCBI Taxonomy" id="2961959"/>
    <lineage>
        <taxon>Bacteria</taxon>
        <taxon>Pseudomonadati</taxon>
        <taxon>Bacteroidota</taxon>
        <taxon>Flavobacteriia</taxon>
        <taxon>Flavobacteriales</taxon>
        <taxon>Weeksellaceae</taxon>
        <taxon>Profundicola</taxon>
    </lineage>
</organism>
<dbReference type="EMBL" id="JANCMU010000005">
    <property type="protein sequence ID" value="MDG4946629.1"/>
    <property type="molecule type" value="Genomic_DNA"/>
</dbReference>
<feature type="domain" description="Tetracyclin repressor-like C-terminal" evidence="1">
    <location>
        <begin position="84"/>
        <end position="208"/>
    </location>
</feature>
<dbReference type="InterPro" id="IPR041673">
    <property type="entry name" value="TetR_C_23"/>
</dbReference>
<sequence length="216" mass="25374">MNPQDNTIDKNQILTWYIDDVLNDKQPKNVYAFSQAHQLEEAEFYNYFSNLETIENYFYEALFEATLETLQSSEDYELYPAKDKILSFYYTFFENLKMNRSFVQHSIGSQSLKDLGKLKGLRKGFLEYANHLEIEKIDFKQKDVNKASEKVMAESAWFHLLGTLKFWLNDKSANFEKTDVFIEKSVNAGFELINVSAFKNVADFGKFIFKEFNPVK</sequence>